<dbReference type="EMBL" id="CAJNOG010000220">
    <property type="protein sequence ID" value="CAF1088606.1"/>
    <property type="molecule type" value="Genomic_DNA"/>
</dbReference>
<evidence type="ECO:0000313" key="11">
    <source>
        <dbReference type="Proteomes" id="UP000663845"/>
    </source>
</evidence>
<feature type="region of interest" description="Disordered" evidence="8">
    <location>
        <begin position="343"/>
        <end position="439"/>
    </location>
</feature>
<gene>
    <name evidence="10" type="ORF">JYZ213_LOCUS20709</name>
</gene>
<feature type="region of interest" description="Disordered" evidence="8">
    <location>
        <begin position="758"/>
        <end position="781"/>
    </location>
</feature>
<evidence type="ECO:0000256" key="6">
    <source>
        <dbReference type="ARBA" id="ARBA00022840"/>
    </source>
</evidence>
<organism evidence="10 11">
    <name type="scientific">Adineta steineri</name>
    <dbReference type="NCBI Taxonomy" id="433720"/>
    <lineage>
        <taxon>Eukaryota</taxon>
        <taxon>Metazoa</taxon>
        <taxon>Spiralia</taxon>
        <taxon>Gnathifera</taxon>
        <taxon>Rotifera</taxon>
        <taxon>Eurotatoria</taxon>
        <taxon>Bdelloidea</taxon>
        <taxon>Adinetida</taxon>
        <taxon>Adinetidae</taxon>
        <taxon>Adineta</taxon>
    </lineage>
</organism>
<dbReference type="PROSITE" id="PS00107">
    <property type="entry name" value="PROTEIN_KINASE_ATP"/>
    <property type="match status" value="1"/>
</dbReference>
<dbReference type="SUPFAM" id="SSF56112">
    <property type="entry name" value="Protein kinase-like (PK-like)"/>
    <property type="match status" value="1"/>
</dbReference>
<feature type="compositionally biased region" description="Low complexity" evidence="8">
    <location>
        <begin position="760"/>
        <end position="770"/>
    </location>
</feature>
<accession>A0A814N9R0</accession>
<keyword evidence="2" id="KW-0723">Serine/threonine-protein kinase</keyword>
<dbReference type="AlphaFoldDB" id="A0A814N9R0"/>
<dbReference type="Gene3D" id="1.10.510.10">
    <property type="entry name" value="Transferase(Phosphotransferase) domain 1"/>
    <property type="match status" value="1"/>
</dbReference>
<feature type="compositionally biased region" description="Basic residues" evidence="8">
    <location>
        <begin position="394"/>
        <end position="408"/>
    </location>
</feature>
<comment type="similarity">
    <text evidence="1">Belongs to the protein kinase superfamily. CMGC Ser/Thr protein kinase family. CDC2/CDKX subfamily.</text>
</comment>
<dbReference type="GO" id="GO:0004674">
    <property type="term" value="F:protein serine/threonine kinase activity"/>
    <property type="evidence" value="ECO:0007669"/>
    <property type="project" value="UniProtKB-KW"/>
</dbReference>
<feature type="compositionally biased region" description="Polar residues" evidence="8">
    <location>
        <begin position="568"/>
        <end position="588"/>
    </location>
</feature>
<feature type="domain" description="Protein kinase" evidence="9">
    <location>
        <begin position="13"/>
        <end position="298"/>
    </location>
</feature>
<dbReference type="PROSITE" id="PS00108">
    <property type="entry name" value="PROTEIN_KINASE_ST"/>
    <property type="match status" value="1"/>
</dbReference>
<dbReference type="GO" id="GO:0005524">
    <property type="term" value="F:ATP binding"/>
    <property type="evidence" value="ECO:0007669"/>
    <property type="project" value="UniProtKB-UniRule"/>
</dbReference>
<evidence type="ECO:0000313" key="10">
    <source>
        <dbReference type="EMBL" id="CAF1088606.1"/>
    </source>
</evidence>
<evidence type="ECO:0000259" key="9">
    <source>
        <dbReference type="PROSITE" id="PS50011"/>
    </source>
</evidence>
<protein>
    <recommendedName>
        <fullName evidence="9">Protein kinase domain-containing protein</fullName>
    </recommendedName>
</protein>
<keyword evidence="3" id="KW-0808">Transferase</keyword>
<keyword evidence="4 7" id="KW-0547">Nucleotide-binding</keyword>
<dbReference type="PANTHER" id="PTHR24056:SF111">
    <property type="entry name" value="CYCLIN-DEPENDENT KINASE-LIKE 5"/>
    <property type="match status" value="1"/>
</dbReference>
<keyword evidence="6 7" id="KW-0067">ATP-binding</keyword>
<feature type="compositionally biased region" description="Polar residues" evidence="8">
    <location>
        <begin position="352"/>
        <end position="381"/>
    </location>
</feature>
<evidence type="ECO:0000256" key="2">
    <source>
        <dbReference type="ARBA" id="ARBA00022527"/>
    </source>
</evidence>
<sequence length="781" mass="90462">MIKHIPRKVKDKYEILGIVGEGAYGVVLEAREKESNKTVAIKYFKQTPGYFSKLHIIERELNILQSLRFENVVELIEWFRDKKRYFLVFEYIESDMLQVLQEHPDGLPLEEVRHLSFQLFNAIHWCHKHDIIHRDIKPENLLISKDSILKLCDFGFARFCNTQTSADYYTNYVATRWYRSPELLIGSAYGKPVDIWACGCIMAELATGQALFIGDSDIDQLYRIQKSLGQLPIKYLEDMIKNPKFEGLKFPSLYQTDPLEPRFSHVFPSDMMNLFKNTVRLCASDRLTAEQCIQHDAFLNLNKKRSQQQQSASQSEIKQNTDIIYNTILLGDSHLNRLPNETNEIQGRHRSSSVNKNVNTESTPDLQFASSSFTSLQTKYRSNPPLPDRSVSFSHHHRPKILRRRSKTHSASSDEEDAPSIFSPRALNEPNNDNIETNNNQLRKTYFQNYRSTPSIHEESTTPSSPSLRYASNEILLRPKQQPLTNLSQTSSKDINKRFSLEQKQHQISEPYLYRSSMIIVPEHNSNEYISQINNNQNTSLPLRQTREEPVSEIHQLRNMVREHNRNVSRSQSVNYHSPAEKTTSFQRTPLRQTYRQMISDLLDEIDTDSMVSTPNQPSRNFEQQQQQNNIYSRNPDQRKHIHGSDSHLMSSSGYSSSFSRSSFSSTKPDYKNTVIPQRDSTTSTKIPTKQNVTVYPNETNRRQQQQESTNSIFGVYPFARTAIKHVANRQQQQESTNSIFGVYPFARTAIKHVANVLMPSSQQRQPSSRILNTKSHHHDH</sequence>
<feature type="region of interest" description="Disordered" evidence="8">
    <location>
        <begin position="635"/>
        <end position="689"/>
    </location>
</feature>
<dbReference type="PANTHER" id="PTHR24056">
    <property type="entry name" value="CELL DIVISION PROTEIN KINASE"/>
    <property type="match status" value="1"/>
</dbReference>
<dbReference type="Gene3D" id="3.30.200.20">
    <property type="entry name" value="Phosphorylase Kinase, domain 1"/>
    <property type="match status" value="1"/>
</dbReference>
<evidence type="ECO:0000256" key="4">
    <source>
        <dbReference type="ARBA" id="ARBA00022741"/>
    </source>
</evidence>
<evidence type="ECO:0000256" key="8">
    <source>
        <dbReference type="SAM" id="MobiDB-lite"/>
    </source>
</evidence>
<dbReference type="InterPro" id="IPR050108">
    <property type="entry name" value="CDK"/>
</dbReference>
<feature type="region of interest" description="Disordered" evidence="8">
    <location>
        <begin position="567"/>
        <end position="588"/>
    </location>
</feature>
<feature type="compositionally biased region" description="Low complexity" evidence="8">
    <location>
        <begin position="428"/>
        <end position="439"/>
    </location>
</feature>
<dbReference type="InterPro" id="IPR017441">
    <property type="entry name" value="Protein_kinase_ATP_BS"/>
</dbReference>
<dbReference type="InterPro" id="IPR000719">
    <property type="entry name" value="Prot_kinase_dom"/>
</dbReference>
<evidence type="ECO:0000256" key="7">
    <source>
        <dbReference type="PROSITE-ProRule" id="PRU10141"/>
    </source>
</evidence>
<dbReference type="PROSITE" id="PS50011">
    <property type="entry name" value="PROTEIN_KINASE_DOM"/>
    <property type="match status" value="1"/>
</dbReference>
<reference evidence="10" key="1">
    <citation type="submission" date="2021-02" db="EMBL/GenBank/DDBJ databases">
        <authorList>
            <person name="Nowell W R."/>
        </authorList>
    </citation>
    <scope>NUCLEOTIDE SEQUENCE</scope>
</reference>
<dbReference type="Proteomes" id="UP000663845">
    <property type="component" value="Unassembled WGS sequence"/>
</dbReference>
<dbReference type="InterPro" id="IPR011009">
    <property type="entry name" value="Kinase-like_dom_sf"/>
</dbReference>
<feature type="binding site" evidence="7">
    <location>
        <position position="42"/>
    </location>
    <ligand>
        <name>ATP</name>
        <dbReference type="ChEBI" id="CHEBI:30616"/>
    </ligand>
</feature>
<feature type="compositionally biased region" description="Low complexity" evidence="8">
    <location>
        <begin position="647"/>
        <end position="666"/>
    </location>
</feature>
<evidence type="ECO:0000256" key="3">
    <source>
        <dbReference type="ARBA" id="ARBA00022679"/>
    </source>
</evidence>
<feature type="compositionally biased region" description="Polar residues" evidence="8">
    <location>
        <begin position="675"/>
        <end position="689"/>
    </location>
</feature>
<dbReference type="FunFam" id="1.10.510.10:FF:000624">
    <property type="entry name" value="Mitogen-activated protein kinase"/>
    <property type="match status" value="1"/>
</dbReference>
<dbReference type="SMART" id="SM00220">
    <property type="entry name" value="S_TKc"/>
    <property type="match status" value="1"/>
</dbReference>
<keyword evidence="5" id="KW-0418">Kinase</keyword>
<feature type="compositionally biased region" description="Basic and acidic residues" evidence="8">
    <location>
        <begin position="636"/>
        <end position="646"/>
    </location>
</feature>
<proteinExistence type="inferred from homology"/>
<dbReference type="InterPro" id="IPR008271">
    <property type="entry name" value="Ser/Thr_kinase_AS"/>
</dbReference>
<name>A0A814N9R0_9BILA</name>
<evidence type="ECO:0000256" key="1">
    <source>
        <dbReference type="ARBA" id="ARBA00006485"/>
    </source>
</evidence>
<comment type="caution">
    <text evidence="10">The sequence shown here is derived from an EMBL/GenBank/DDBJ whole genome shotgun (WGS) entry which is preliminary data.</text>
</comment>
<evidence type="ECO:0000256" key="5">
    <source>
        <dbReference type="ARBA" id="ARBA00022777"/>
    </source>
</evidence>
<dbReference type="GO" id="GO:0005634">
    <property type="term" value="C:nucleus"/>
    <property type="evidence" value="ECO:0007669"/>
    <property type="project" value="TreeGrafter"/>
</dbReference>
<dbReference type="Pfam" id="PF00069">
    <property type="entry name" value="Pkinase"/>
    <property type="match status" value="1"/>
</dbReference>